<protein>
    <recommendedName>
        <fullName evidence="4">Holin-like Toxin (Hol-Tox)</fullName>
    </recommendedName>
</protein>
<feature type="transmembrane region" description="Helical" evidence="1">
    <location>
        <begin position="6"/>
        <end position="28"/>
    </location>
</feature>
<dbReference type="STRING" id="1464122.SAMN05421737_108114"/>
<dbReference type="EMBL" id="FMYM01000008">
    <property type="protein sequence ID" value="SDC42128.1"/>
    <property type="molecule type" value="Genomic_DNA"/>
</dbReference>
<name>A0A1G6LFT0_9BACI</name>
<keyword evidence="1" id="KW-0812">Transmembrane</keyword>
<sequence>MSGSQLLAILGIGLTAVALAVVMAILLLKTSEQSK</sequence>
<dbReference type="AlphaFoldDB" id="A0A1G6LFT0"/>
<evidence type="ECO:0008006" key="4">
    <source>
        <dbReference type="Google" id="ProtNLM"/>
    </source>
</evidence>
<evidence type="ECO:0000313" key="3">
    <source>
        <dbReference type="Proteomes" id="UP000242662"/>
    </source>
</evidence>
<proteinExistence type="predicted"/>
<reference evidence="3" key="1">
    <citation type="submission" date="2016-09" db="EMBL/GenBank/DDBJ databases">
        <authorList>
            <person name="Varghese N."/>
            <person name="Submissions S."/>
        </authorList>
    </citation>
    <scope>NUCLEOTIDE SEQUENCE [LARGE SCALE GENOMIC DNA]</scope>
    <source>
        <strain evidence="3">25nlg</strain>
    </source>
</reference>
<keyword evidence="3" id="KW-1185">Reference proteome</keyword>
<gene>
    <name evidence="2" type="ORF">SAMN05421737_108114</name>
</gene>
<evidence type="ECO:0000256" key="1">
    <source>
        <dbReference type="SAM" id="Phobius"/>
    </source>
</evidence>
<keyword evidence="1" id="KW-1133">Transmembrane helix</keyword>
<organism evidence="2 3">
    <name type="scientific">Shouchella lonarensis</name>
    <dbReference type="NCBI Taxonomy" id="1464122"/>
    <lineage>
        <taxon>Bacteria</taxon>
        <taxon>Bacillati</taxon>
        <taxon>Bacillota</taxon>
        <taxon>Bacilli</taxon>
        <taxon>Bacillales</taxon>
        <taxon>Bacillaceae</taxon>
        <taxon>Shouchella</taxon>
    </lineage>
</organism>
<dbReference type="Proteomes" id="UP000242662">
    <property type="component" value="Unassembled WGS sequence"/>
</dbReference>
<evidence type="ECO:0000313" key="2">
    <source>
        <dbReference type="EMBL" id="SDC42128.1"/>
    </source>
</evidence>
<accession>A0A1G6LFT0</accession>
<keyword evidence="1" id="KW-0472">Membrane</keyword>